<organism evidence="1 2">
    <name type="scientific">Neomesorhizobium albiziae</name>
    <dbReference type="NCBI Taxonomy" id="335020"/>
    <lineage>
        <taxon>Bacteria</taxon>
        <taxon>Pseudomonadati</taxon>
        <taxon>Pseudomonadota</taxon>
        <taxon>Alphaproteobacteria</taxon>
        <taxon>Hyphomicrobiales</taxon>
        <taxon>Phyllobacteriaceae</taxon>
        <taxon>Neomesorhizobium</taxon>
    </lineage>
</organism>
<sequence length="89" mass="10484">MFELLNGMLGHRSGHDWERSATGELVRVTENKRLIVYRHRFDGDYRYCIQDNRYDFGDSFYSERGFVSETAAMDACERAFYGTRAYSFA</sequence>
<proteinExistence type="predicted"/>
<accession>A0A1I3V079</accession>
<gene>
    <name evidence="1" type="ORF">SAMN04488498_101131</name>
</gene>
<dbReference type="AlphaFoldDB" id="A0A1I3V079"/>
<evidence type="ECO:0000313" key="2">
    <source>
        <dbReference type="Proteomes" id="UP000323300"/>
    </source>
</evidence>
<name>A0A1I3V079_9HYPH</name>
<dbReference type="Proteomes" id="UP000323300">
    <property type="component" value="Unassembled WGS sequence"/>
</dbReference>
<protein>
    <submittedName>
        <fullName evidence="1">Uncharacterized protein</fullName>
    </submittedName>
</protein>
<dbReference type="EMBL" id="FOSL01000001">
    <property type="protein sequence ID" value="SFJ88838.1"/>
    <property type="molecule type" value="Genomic_DNA"/>
</dbReference>
<reference evidence="1 2" key="1">
    <citation type="submission" date="2016-10" db="EMBL/GenBank/DDBJ databases">
        <authorList>
            <person name="Varghese N."/>
            <person name="Submissions S."/>
        </authorList>
    </citation>
    <scope>NUCLEOTIDE SEQUENCE [LARGE SCALE GENOMIC DNA]</scope>
    <source>
        <strain evidence="1 2">DSM 21822</strain>
    </source>
</reference>
<evidence type="ECO:0000313" key="1">
    <source>
        <dbReference type="EMBL" id="SFJ88838.1"/>
    </source>
</evidence>
<dbReference type="RefSeq" id="WP_149757246.1">
    <property type="nucleotide sequence ID" value="NZ_BSPE01000002.1"/>
</dbReference>
<keyword evidence="2" id="KW-1185">Reference proteome</keyword>